<dbReference type="EMBL" id="MDJD01000054">
    <property type="protein sequence ID" value="OEJ99346.1"/>
    <property type="molecule type" value="Genomic_DNA"/>
</dbReference>
<accession>A0A1E5SJW3</accession>
<evidence type="ECO:0000313" key="2">
    <source>
        <dbReference type="EMBL" id="OEJ99346.1"/>
    </source>
</evidence>
<name>A0A1E5SJW3_9FLAO</name>
<dbReference type="Proteomes" id="UP000095713">
    <property type="component" value="Unassembled WGS sequence"/>
</dbReference>
<organism evidence="2 3">
    <name type="scientific">Flavivirga aquatica</name>
    <dbReference type="NCBI Taxonomy" id="1849968"/>
    <lineage>
        <taxon>Bacteria</taxon>
        <taxon>Pseudomonadati</taxon>
        <taxon>Bacteroidota</taxon>
        <taxon>Flavobacteriia</taxon>
        <taxon>Flavobacteriales</taxon>
        <taxon>Flavobacteriaceae</taxon>
        <taxon>Flavivirga</taxon>
    </lineage>
</organism>
<dbReference type="SUPFAM" id="SSF56349">
    <property type="entry name" value="DNA breaking-rejoining enzymes"/>
    <property type="match status" value="1"/>
</dbReference>
<dbReference type="InterPro" id="IPR013762">
    <property type="entry name" value="Integrase-like_cat_sf"/>
</dbReference>
<reference evidence="2 3" key="1">
    <citation type="submission" date="2016-05" db="EMBL/GenBank/DDBJ databases">
        <title>Draft Genome Sequence of Algibacter sp. Strain SK-16 Isolated from the Surface Water of Aburatsubo Inlet.</title>
        <authorList>
            <person name="Wong S.-K."/>
            <person name="Yoshizawa S."/>
            <person name="Nakajima Y."/>
            <person name="Ogura Y."/>
            <person name="Tetsuya H."/>
            <person name="Hamasaki K."/>
        </authorList>
    </citation>
    <scope>NUCLEOTIDE SEQUENCE [LARGE SCALE GENOMIC DNA]</scope>
    <source>
        <strain evidence="2 3">SK-16</strain>
    </source>
</reference>
<dbReference type="OrthoDB" id="1407105at2"/>
<proteinExistence type="predicted"/>
<dbReference type="GO" id="GO:0015074">
    <property type="term" value="P:DNA integration"/>
    <property type="evidence" value="ECO:0007669"/>
    <property type="project" value="InterPro"/>
</dbReference>
<dbReference type="GO" id="GO:0003677">
    <property type="term" value="F:DNA binding"/>
    <property type="evidence" value="ECO:0007669"/>
    <property type="project" value="InterPro"/>
</dbReference>
<sequence length="211" mass="25007">MKTNPMLMAHLVKNDKTTPTQLLDEEFLKTTYRETKANTLVQKRDRCTLGTTVFLGLQRKELQSLQLNYLDLEEGRLYVPATTISNERWISLHPKQILHLSNYIYDIRPMLLKQFRRETNNLFFSSGVATNLDGALGRMITRLKQEFHYIRDFQQLKQSRVTIWVKELGLREAQYLGGYRYVTSVQRYDFKSIDDLQKKLEFHHPMEKMAI</sequence>
<dbReference type="RefSeq" id="WP_069832022.1">
    <property type="nucleotide sequence ID" value="NZ_MDJD01000054.1"/>
</dbReference>
<evidence type="ECO:0008006" key="4">
    <source>
        <dbReference type="Google" id="ProtNLM"/>
    </source>
</evidence>
<evidence type="ECO:0000313" key="3">
    <source>
        <dbReference type="Proteomes" id="UP000095713"/>
    </source>
</evidence>
<keyword evidence="1" id="KW-0233">DNA recombination</keyword>
<dbReference type="Gene3D" id="1.10.443.10">
    <property type="entry name" value="Intergrase catalytic core"/>
    <property type="match status" value="1"/>
</dbReference>
<dbReference type="GO" id="GO:0006310">
    <property type="term" value="P:DNA recombination"/>
    <property type="evidence" value="ECO:0007669"/>
    <property type="project" value="UniProtKB-KW"/>
</dbReference>
<keyword evidence="3" id="KW-1185">Reference proteome</keyword>
<dbReference type="STRING" id="1849968.A8C32_09295"/>
<protein>
    <recommendedName>
        <fullName evidence="4">Tyr recombinase domain-containing protein</fullName>
    </recommendedName>
</protein>
<comment type="caution">
    <text evidence="2">The sequence shown here is derived from an EMBL/GenBank/DDBJ whole genome shotgun (WGS) entry which is preliminary data.</text>
</comment>
<dbReference type="AlphaFoldDB" id="A0A1E5SJW3"/>
<evidence type="ECO:0000256" key="1">
    <source>
        <dbReference type="ARBA" id="ARBA00023172"/>
    </source>
</evidence>
<gene>
    <name evidence="2" type="ORF">A8C32_09295</name>
</gene>
<dbReference type="InterPro" id="IPR011010">
    <property type="entry name" value="DNA_brk_join_enz"/>
</dbReference>